<dbReference type="AlphaFoldDB" id="A0AAD4M4C5"/>
<evidence type="ECO:0000259" key="2">
    <source>
        <dbReference type="Pfam" id="PF00656"/>
    </source>
</evidence>
<evidence type="ECO:0000313" key="4">
    <source>
        <dbReference type="Proteomes" id="UP001203297"/>
    </source>
</evidence>
<dbReference type="Pfam" id="PF00656">
    <property type="entry name" value="Peptidase_C14"/>
    <property type="match status" value="1"/>
</dbReference>
<evidence type="ECO:0000256" key="1">
    <source>
        <dbReference type="ARBA" id="ARBA00009005"/>
    </source>
</evidence>
<evidence type="ECO:0000313" key="3">
    <source>
        <dbReference type="EMBL" id="KAI0301530.1"/>
    </source>
</evidence>
<dbReference type="GO" id="GO:0004197">
    <property type="term" value="F:cysteine-type endopeptidase activity"/>
    <property type="evidence" value="ECO:0007669"/>
    <property type="project" value="InterPro"/>
</dbReference>
<protein>
    <submittedName>
        <fullName evidence="3">Peptidase C14, caspase domain-containing protein</fullName>
    </submittedName>
</protein>
<comment type="similarity">
    <text evidence="1">Belongs to the peptidase C14B family.</text>
</comment>
<reference evidence="3" key="1">
    <citation type="journal article" date="2022" name="New Phytol.">
        <title>Evolutionary transition to the ectomycorrhizal habit in the genomes of a hyperdiverse lineage of mushroom-forming fungi.</title>
        <authorList>
            <person name="Looney B."/>
            <person name="Miyauchi S."/>
            <person name="Morin E."/>
            <person name="Drula E."/>
            <person name="Courty P.E."/>
            <person name="Kohler A."/>
            <person name="Kuo A."/>
            <person name="LaButti K."/>
            <person name="Pangilinan J."/>
            <person name="Lipzen A."/>
            <person name="Riley R."/>
            <person name="Andreopoulos W."/>
            <person name="He G."/>
            <person name="Johnson J."/>
            <person name="Nolan M."/>
            <person name="Tritt A."/>
            <person name="Barry K.W."/>
            <person name="Grigoriev I.V."/>
            <person name="Nagy L.G."/>
            <person name="Hibbett D."/>
            <person name="Henrissat B."/>
            <person name="Matheny P.B."/>
            <person name="Labbe J."/>
            <person name="Martin F.M."/>
        </authorList>
    </citation>
    <scope>NUCLEOTIDE SEQUENCE</scope>
    <source>
        <strain evidence="3">BPL690</strain>
    </source>
</reference>
<dbReference type="InterPro" id="IPR050452">
    <property type="entry name" value="Metacaspase"/>
</dbReference>
<dbReference type="Proteomes" id="UP001203297">
    <property type="component" value="Unassembled WGS sequence"/>
</dbReference>
<accession>A0AAD4M4C5</accession>
<feature type="domain" description="Peptidase C14 caspase" evidence="2">
    <location>
        <begin position="13"/>
        <end position="177"/>
    </location>
</feature>
<organism evidence="3 4">
    <name type="scientific">Multifurca ochricompacta</name>
    <dbReference type="NCBI Taxonomy" id="376703"/>
    <lineage>
        <taxon>Eukaryota</taxon>
        <taxon>Fungi</taxon>
        <taxon>Dikarya</taxon>
        <taxon>Basidiomycota</taxon>
        <taxon>Agaricomycotina</taxon>
        <taxon>Agaricomycetes</taxon>
        <taxon>Russulales</taxon>
        <taxon>Russulaceae</taxon>
        <taxon>Multifurca</taxon>
    </lineage>
</organism>
<proteinExistence type="inferred from homology"/>
<dbReference type="PANTHER" id="PTHR48104">
    <property type="entry name" value="METACASPASE-4"/>
    <property type="match status" value="1"/>
</dbReference>
<name>A0AAD4M4C5_9AGAM</name>
<dbReference type="GO" id="GO:0006508">
    <property type="term" value="P:proteolysis"/>
    <property type="evidence" value="ECO:0007669"/>
    <property type="project" value="InterPro"/>
</dbReference>
<sequence>MLIPQSYSRCSGKKKALIIGINYTNHPDPRLKLRGCVNDAHAMARFLHENERFKGADILVLVDNQAESGKTLPTNQPTLPTKSNILEAMAWLVRDAQPDDSLLLYFSGHAKQIKNSDGDDVDGFNECICAMDYRDGGTRLFHHRESSGMISNKDMGDIMVDPLPQRCRLTAIFDCSPSGNLLVLPFVVSGFGS</sequence>
<dbReference type="EMBL" id="WTXG01000014">
    <property type="protein sequence ID" value="KAI0301530.1"/>
    <property type="molecule type" value="Genomic_DNA"/>
</dbReference>
<dbReference type="PANTHER" id="PTHR48104:SF30">
    <property type="entry name" value="METACASPASE-1"/>
    <property type="match status" value="1"/>
</dbReference>
<comment type="caution">
    <text evidence="3">The sequence shown here is derived from an EMBL/GenBank/DDBJ whole genome shotgun (WGS) entry which is preliminary data.</text>
</comment>
<dbReference type="GO" id="GO:0005737">
    <property type="term" value="C:cytoplasm"/>
    <property type="evidence" value="ECO:0007669"/>
    <property type="project" value="TreeGrafter"/>
</dbReference>
<dbReference type="Gene3D" id="3.40.50.12660">
    <property type="match status" value="1"/>
</dbReference>
<keyword evidence="4" id="KW-1185">Reference proteome</keyword>
<gene>
    <name evidence="3" type="ORF">B0F90DRAFT_1717845</name>
</gene>
<dbReference type="InterPro" id="IPR011600">
    <property type="entry name" value="Pept_C14_caspase"/>
</dbReference>